<protein>
    <recommendedName>
        <fullName evidence="8">Autoinducer 2 import system permease protein LsrD</fullName>
    </recommendedName>
</protein>
<dbReference type="PANTHER" id="PTHR32196">
    <property type="entry name" value="ABC TRANSPORTER PERMEASE PROTEIN YPHD-RELATED-RELATED"/>
    <property type="match status" value="1"/>
</dbReference>
<feature type="transmembrane region" description="Helical" evidence="9">
    <location>
        <begin position="15"/>
        <end position="36"/>
    </location>
</feature>
<dbReference type="RefSeq" id="WP_326840400.1">
    <property type="nucleotide sequence ID" value="NZ_SVNY01000003.1"/>
</dbReference>
<keyword evidence="7 9" id="KW-0472">Membrane</keyword>
<keyword evidence="6 9" id="KW-1133">Transmembrane helix</keyword>
<evidence type="ECO:0000256" key="3">
    <source>
        <dbReference type="ARBA" id="ARBA00022475"/>
    </source>
</evidence>
<evidence type="ECO:0000313" key="11">
    <source>
        <dbReference type="Proteomes" id="UP000754750"/>
    </source>
</evidence>
<feature type="transmembrane region" description="Helical" evidence="9">
    <location>
        <begin position="209"/>
        <end position="230"/>
    </location>
</feature>
<evidence type="ECO:0000256" key="7">
    <source>
        <dbReference type="ARBA" id="ARBA00023136"/>
    </source>
</evidence>
<keyword evidence="5 9" id="KW-0812">Transmembrane</keyword>
<dbReference type="EMBL" id="SVNY01000003">
    <property type="protein sequence ID" value="MBE6833544.1"/>
    <property type="molecule type" value="Genomic_DNA"/>
</dbReference>
<dbReference type="AlphaFoldDB" id="A0A928KXP6"/>
<dbReference type="PANTHER" id="PTHR32196:SF71">
    <property type="entry name" value="AUTOINDUCER 2 IMPORT SYSTEM PERMEASE PROTEIN LSRD"/>
    <property type="match status" value="1"/>
</dbReference>
<evidence type="ECO:0000313" key="10">
    <source>
        <dbReference type="EMBL" id="MBE6833544.1"/>
    </source>
</evidence>
<feature type="transmembrane region" description="Helical" evidence="9">
    <location>
        <begin position="68"/>
        <end position="85"/>
    </location>
</feature>
<keyword evidence="2" id="KW-0813">Transport</keyword>
<evidence type="ECO:0000256" key="1">
    <source>
        <dbReference type="ARBA" id="ARBA00004651"/>
    </source>
</evidence>
<feature type="transmembrane region" description="Helical" evidence="9">
    <location>
        <begin position="159"/>
        <end position="180"/>
    </location>
</feature>
<evidence type="ECO:0000256" key="8">
    <source>
        <dbReference type="ARBA" id="ARBA00039381"/>
    </source>
</evidence>
<dbReference type="Pfam" id="PF02653">
    <property type="entry name" value="BPD_transp_2"/>
    <property type="match status" value="1"/>
</dbReference>
<accession>A0A928KXP6</accession>
<dbReference type="CDD" id="cd06579">
    <property type="entry name" value="TM_PBP1_transp_AraH_like"/>
    <property type="match status" value="1"/>
</dbReference>
<reference evidence="10" key="1">
    <citation type="submission" date="2019-04" db="EMBL/GenBank/DDBJ databases">
        <title>Evolution of Biomass-Degrading Anaerobic Consortia Revealed by Metagenomics.</title>
        <authorList>
            <person name="Peng X."/>
        </authorList>
    </citation>
    <scope>NUCLEOTIDE SEQUENCE</scope>
    <source>
        <strain evidence="10">SIG551</strain>
    </source>
</reference>
<gene>
    <name evidence="10" type="ORF">E7512_08200</name>
</gene>
<evidence type="ECO:0000256" key="5">
    <source>
        <dbReference type="ARBA" id="ARBA00022692"/>
    </source>
</evidence>
<dbReference type="GO" id="GO:0005886">
    <property type="term" value="C:plasma membrane"/>
    <property type="evidence" value="ECO:0007669"/>
    <property type="project" value="UniProtKB-SubCell"/>
</dbReference>
<evidence type="ECO:0000256" key="4">
    <source>
        <dbReference type="ARBA" id="ARBA00022519"/>
    </source>
</evidence>
<feature type="transmembrane region" description="Helical" evidence="9">
    <location>
        <begin position="130"/>
        <end position="147"/>
    </location>
</feature>
<feature type="transmembrane region" description="Helical" evidence="9">
    <location>
        <begin position="43"/>
        <end position="62"/>
    </location>
</feature>
<comment type="caution">
    <text evidence="10">The sequence shown here is derived from an EMBL/GenBank/DDBJ whole genome shotgun (WGS) entry which is preliminary data.</text>
</comment>
<proteinExistence type="predicted"/>
<keyword evidence="4" id="KW-0997">Cell inner membrane</keyword>
<feature type="transmembrane region" description="Helical" evidence="9">
    <location>
        <begin position="282"/>
        <end position="306"/>
    </location>
</feature>
<evidence type="ECO:0000256" key="2">
    <source>
        <dbReference type="ARBA" id="ARBA00022448"/>
    </source>
</evidence>
<evidence type="ECO:0000256" key="9">
    <source>
        <dbReference type="SAM" id="Phobius"/>
    </source>
</evidence>
<name>A0A928KXP6_9FIRM</name>
<feature type="transmembrane region" description="Helical" evidence="9">
    <location>
        <begin position="92"/>
        <end position="115"/>
    </location>
</feature>
<evidence type="ECO:0000256" key="6">
    <source>
        <dbReference type="ARBA" id="ARBA00022989"/>
    </source>
</evidence>
<comment type="subcellular location">
    <subcellularLocation>
        <location evidence="1">Cell membrane</location>
        <topology evidence="1">Multi-pass membrane protein</topology>
    </subcellularLocation>
</comment>
<sequence>MSLKTKIKLALLDNLVWVLLAAFFIANAFFTPAFLGMKNQLNILYQSATLGLLVLGMGIVMMVGELDLSMEATLAFAPGIVILAARQLNMGPVACVLLTLVLGTVIGFFNGFFVAKLKTNSFLLTMSSQIVMRGLVLFLVPFSLAGLDKGYTFLGRGRIGAIQIAILVLIVVYIIFEFIFHKTVFGRKFTLTGGNRRAAYISGINTDRVVIYAFMLAGLLSALAGLVTAGRQNAVSNSMGEGMVMMAFAGAILGGCSFNGGMGKPVGMLGGTLLLGMIDNALNLNGVDVNLVSATKGGLIFLAILLDRLRFKMSADIMHKENVRKLSAVQSNS</sequence>
<dbReference type="InterPro" id="IPR001851">
    <property type="entry name" value="ABC_transp_permease"/>
</dbReference>
<organism evidence="10 11">
    <name type="scientific">Faecalispora sporosphaeroides</name>
    <dbReference type="NCBI Taxonomy" id="1549"/>
    <lineage>
        <taxon>Bacteria</taxon>
        <taxon>Bacillati</taxon>
        <taxon>Bacillota</taxon>
        <taxon>Clostridia</taxon>
        <taxon>Eubacteriales</taxon>
        <taxon>Oscillospiraceae</taxon>
        <taxon>Faecalispora</taxon>
    </lineage>
</organism>
<feature type="transmembrane region" description="Helical" evidence="9">
    <location>
        <begin position="242"/>
        <end position="262"/>
    </location>
</feature>
<dbReference type="GO" id="GO:0022857">
    <property type="term" value="F:transmembrane transporter activity"/>
    <property type="evidence" value="ECO:0007669"/>
    <property type="project" value="InterPro"/>
</dbReference>
<dbReference type="Proteomes" id="UP000754750">
    <property type="component" value="Unassembled WGS sequence"/>
</dbReference>
<keyword evidence="3" id="KW-1003">Cell membrane</keyword>